<evidence type="ECO:0000313" key="2">
    <source>
        <dbReference type="Proteomes" id="UP000032142"/>
    </source>
</evidence>
<organism evidence="1 2">
    <name type="scientific">Gossypium arboreum</name>
    <name type="common">Tree cotton</name>
    <name type="synonym">Gossypium nanking</name>
    <dbReference type="NCBI Taxonomy" id="29729"/>
    <lineage>
        <taxon>Eukaryota</taxon>
        <taxon>Viridiplantae</taxon>
        <taxon>Streptophyta</taxon>
        <taxon>Embryophyta</taxon>
        <taxon>Tracheophyta</taxon>
        <taxon>Spermatophyta</taxon>
        <taxon>Magnoliopsida</taxon>
        <taxon>eudicotyledons</taxon>
        <taxon>Gunneridae</taxon>
        <taxon>Pentapetalae</taxon>
        <taxon>rosids</taxon>
        <taxon>malvids</taxon>
        <taxon>Malvales</taxon>
        <taxon>Malvaceae</taxon>
        <taxon>Malvoideae</taxon>
        <taxon>Gossypium</taxon>
    </lineage>
</organism>
<dbReference type="AlphaFoldDB" id="A0A0B0PBY3"/>
<reference evidence="2" key="1">
    <citation type="submission" date="2014-09" db="EMBL/GenBank/DDBJ databases">
        <authorList>
            <person name="Mudge J."/>
            <person name="Ramaraj T."/>
            <person name="Lindquist I.E."/>
            <person name="Bharti A.K."/>
            <person name="Sundararajan A."/>
            <person name="Cameron C.T."/>
            <person name="Woodward J.E."/>
            <person name="May G.D."/>
            <person name="Brubaker C."/>
            <person name="Broadhvest J."/>
            <person name="Wilkins T.A."/>
        </authorList>
    </citation>
    <scope>NUCLEOTIDE SEQUENCE</scope>
    <source>
        <strain evidence="2">cv. AKA8401</strain>
    </source>
</reference>
<proteinExistence type="predicted"/>
<name>A0A0B0PBY3_GOSAR</name>
<evidence type="ECO:0000313" key="1">
    <source>
        <dbReference type="EMBL" id="KHG22410.1"/>
    </source>
</evidence>
<dbReference type="Proteomes" id="UP000032142">
    <property type="component" value="Unassembled WGS sequence"/>
</dbReference>
<dbReference type="EMBL" id="KN421629">
    <property type="protein sequence ID" value="KHG22410.1"/>
    <property type="molecule type" value="Genomic_DNA"/>
</dbReference>
<keyword evidence="2" id="KW-1185">Reference proteome</keyword>
<gene>
    <name evidence="1" type="ORF">F383_27505</name>
</gene>
<protein>
    <submittedName>
        <fullName evidence="1">Uncharacterized protein</fullName>
    </submittedName>
</protein>
<accession>A0A0B0PBY3</accession>
<sequence>MCLSHVRHTVKYTAVCPPMLNLKTSQYAPHGLTHGRVTWLCLARPSTRPGT</sequence>